<evidence type="ECO:0000256" key="1">
    <source>
        <dbReference type="ARBA" id="ARBA00004651"/>
    </source>
</evidence>
<name>R4V9A9_9GAMM</name>
<organism evidence="9 10">
    <name type="scientific">Spiribacter salinus M19-40</name>
    <dbReference type="NCBI Taxonomy" id="1260251"/>
    <lineage>
        <taxon>Bacteria</taxon>
        <taxon>Pseudomonadati</taxon>
        <taxon>Pseudomonadota</taxon>
        <taxon>Gammaproteobacteria</taxon>
        <taxon>Chromatiales</taxon>
        <taxon>Ectothiorhodospiraceae</taxon>
        <taxon>Spiribacter</taxon>
    </lineage>
</organism>
<evidence type="ECO:0000256" key="2">
    <source>
        <dbReference type="ARBA" id="ARBA00022448"/>
    </source>
</evidence>
<dbReference type="PRINTS" id="PR01035">
    <property type="entry name" value="TCRTETA"/>
</dbReference>
<evidence type="ECO:0000313" key="10">
    <source>
        <dbReference type="Proteomes" id="UP000017881"/>
    </source>
</evidence>
<protein>
    <submittedName>
        <fullName evidence="9">Putative transporter-like membrane protein</fullName>
    </submittedName>
</protein>
<dbReference type="InterPro" id="IPR020846">
    <property type="entry name" value="MFS_dom"/>
</dbReference>
<dbReference type="OrthoDB" id="9764259at2"/>
<keyword evidence="10" id="KW-1185">Reference proteome</keyword>
<feature type="transmembrane region" description="Helical" evidence="7">
    <location>
        <begin position="365"/>
        <end position="384"/>
    </location>
</feature>
<dbReference type="Pfam" id="PF07690">
    <property type="entry name" value="MFS_1"/>
    <property type="match status" value="1"/>
</dbReference>
<dbReference type="InterPro" id="IPR050171">
    <property type="entry name" value="MFS_Transporters"/>
</dbReference>
<feature type="transmembrane region" description="Helical" evidence="7">
    <location>
        <begin position="39"/>
        <end position="63"/>
    </location>
</feature>
<dbReference type="KEGG" id="ssal:SPISAL_07330"/>
<dbReference type="InterPro" id="IPR036259">
    <property type="entry name" value="MFS_trans_sf"/>
</dbReference>
<feature type="transmembrane region" description="Helical" evidence="7">
    <location>
        <begin position="297"/>
        <end position="315"/>
    </location>
</feature>
<feature type="transmembrane region" description="Helical" evidence="7">
    <location>
        <begin position="162"/>
        <end position="181"/>
    </location>
</feature>
<evidence type="ECO:0000259" key="8">
    <source>
        <dbReference type="PROSITE" id="PS50850"/>
    </source>
</evidence>
<keyword evidence="2" id="KW-0813">Transport</keyword>
<dbReference type="Gene3D" id="1.20.1250.20">
    <property type="entry name" value="MFS general substrate transporter like domains"/>
    <property type="match status" value="1"/>
</dbReference>
<dbReference type="GO" id="GO:0022857">
    <property type="term" value="F:transmembrane transporter activity"/>
    <property type="evidence" value="ECO:0007669"/>
    <property type="project" value="InterPro"/>
</dbReference>
<feature type="transmembrane region" description="Helical" evidence="7">
    <location>
        <begin position="214"/>
        <end position="234"/>
    </location>
</feature>
<evidence type="ECO:0000256" key="5">
    <source>
        <dbReference type="ARBA" id="ARBA00022989"/>
    </source>
</evidence>
<accession>R4V9A9</accession>
<keyword evidence="6 7" id="KW-0472">Membrane</keyword>
<feature type="transmembrane region" description="Helical" evidence="7">
    <location>
        <begin position="99"/>
        <end position="120"/>
    </location>
</feature>
<feature type="transmembrane region" description="Helical" evidence="7">
    <location>
        <begin position="75"/>
        <end position="93"/>
    </location>
</feature>
<dbReference type="PATRIC" id="fig|1260251.3.peg.1482"/>
<sequence length="401" mass="41709">MNTHERRATAGLSIIFGMRMLGLFLILPVFTLYGSDLDGATPALIGLAIGAYGLTQAVLQVPFGMLSDRIGRRPVIVFGLLLFALGSVVAAQAESVQTVILGRALQGCGAIAAAVMALAADLTRDTQRTKAMALIGISVGAAFLVAMVAGPGIAAASGLAGVFWVTAALALVAMALLFFLVPAGGEKAFRPEVNARAGGLPIVLRHPDLLRLDLGVLVLHLVLTASFVVLPVVLESRLGIPRGDHWLVYVPVLILSVAGMALIIMIGERRQILHRLLAGVAALVIVADLIMAGFSGWLPALVVALWLFFVGFNTLEASLPSLLTRFAPEGLRGTALGVYATAQFLGAFLGGALGGLVYGRFGVEGVFIFCALAASLWLAVAMGLRAPTPVTDHNTTQAETS</sequence>
<dbReference type="eggNOG" id="COG2814">
    <property type="taxonomic scope" value="Bacteria"/>
</dbReference>
<dbReference type="AlphaFoldDB" id="R4V9A9"/>
<feature type="transmembrane region" description="Helical" evidence="7">
    <location>
        <begin position="272"/>
        <end position="291"/>
    </location>
</feature>
<keyword evidence="3" id="KW-1003">Cell membrane</keyword>
<evidence type="ECO:0000256" key="7">
    <source>
        <dbReference type="SAM" id="Phobius"/>
    </source>
</evidence>
<feature type="domain" description="Major facilitator superfamily (MFS) profile" evidence="8">
    <location>
        <begin position="8"/>
        <end position="389"/>
    </location>
</feature>
<dbReference type="CDD" id="cd17472">
    <property type="entry name" value="MFS_YajR_like"/>
    <property type="match status" value="1"/>
</dbReference>
<dbReference type="EMBL" id="CP005963">
    <property type="protein sequence ID" value="AGM41560.1"/>
    <property type="molecule type" value="Genomic_DNA"/>
</dbReference>
<dbReference type="GO" id="GO:0005886">
    <property type="term" value="C:plasma membrane"/>
    <property type="evidence" value="ECO:0007669"/>
    <property type="project" value="UniProtKB-SubCell"/>
</dbReference>
<keyword evidence="4 7" id="KW-0812">Transmembrane</keyword>
<gene>
    <name evidence="9" type="ORF">SPISAL_07330</name>
</gene>
<comment type="subcellular location">
    <subcellularLocation>
        <location evidence="1">Cell membrane</location>
        <topology evidence="1">Multi-pass membrane protein</topology>
    </subcellularLocation>
</comment>
<dbReference type="PANTHER" id="PTHR23517">
    <property type="entry name" value="RESISTANCE PROTEIN MDTM, PUTATIVE-RELATED-RELATED"/>
    <property type="match status" value="1"/>
</dbReference>
<dbReference type="PROSITE" id="PS50850">
    <property type="entry name" value="MFS"/>
    <property type="match status" value="1"/>
</dbReference>
<feature type="transmembrane region" description="Helical" evidence="7">
    <location>
        <begin position="12"/>
        <end position="33"/>
    </location>
</feature>
<feature type="transmembrane region" description="Helical" evidence="7">
    <location>
        <begin position="246"/>
        <end position="265"/>
    </location>
</feature>
<reference evidence="9 10" key="1">
    <citation type="journal article" date="2013" name="Genome Announc.">
        <title>Draft Genome of Spiribacter salinus M19-40, an Abundant Gammaproteobacterium in Aquatic Hypersaline Environments.</title>
        <authorList>
            <person name="Leon M.J."/>
            <person name="Ghai R."/>
            <person name="Fernandez A.B."/>
            <person name="Sanchez-Porro C."/>
            <person name="Rodriguez-Valera F."/>
            <person name="Ventosa A."/>
        </authorList>
    </citation>
    <scope>NUCLEOTIDE SEQUENCE [LARGE SCALE GENOMIC DNA]</scope>
    <source>
        <strain evidence="9">M19-40</strain>
    </source>
</reference>
<evidence type="ECO:0000256" key="6">
    <source>
        <dbReference type="ARBA" id="ARBA00023136"/>
    </source>
</evidence>
<dbReference type="InterPro" id="IPR011701">
    <property type="entry name" value="MFS"/>
</dbReference>
<dbReference type="RefSeq" id="WP_016353867.1">
    <property type="nucleotide sequence ID" value="NC_021291.1"/>
</dbReference>
<evidence type="ECO:0000256" key="3">
    <source>
        <dbReference type="ARBA" id="ARBA00022475"/>
    </source>
</evidence>
<evidence type="ECO:0000256" key="4">
    <source>
        <dbReference type="ARBA" id="ARBA00022692"/>
    </source>
</evidence>
<dbReference type="Proteomes" id="UP000017881">
    <property type="component" value="Chromosome"/>
</dbReference>
<dbReference type="HOGENOM" id="CLU_001265_10_0_6"/>
<dbReference type="SUPFAM" id="SSF103473">
    <property type="entry name" value="MFS general substrate transporter"/>
    <property type="match status" value="1"/>
</dbReference>
<proteinExistence type="predicted"/>
<evidence type="ECO:0000313" key="9">
    <source>
        <dbReference type="EMBL" id="AGM41560.1"/>
    </source>
</evidence>
<feature type="transmembrane region" description="Helical" evidence="7">
    <location>
        <begin position="132"/>
        <end position="156"/>
    </location>
</feature>
<dbReference type="PANTHER" id="PTHR23517:SF2">
    <property type="entry name" value="MULTIDRUG RESISTANCE PROTEIN MDTH"/>
    <property type="match status" value="1"/>
</dbReference>
<dbReference type="InterPro" id="IPR001958">
    <property type="entry name" value="Tet-R_TetA/multi-R_MdtG-like"/>
</dbReference>
<feature type="transmembrane region" description="Helical" evidence="7">
    <location>
        <begin position="336"/>
        <end position="359"/>
    </location>
</feature>
<keyword evidence="5 7" id="KW-1133">Transmembrane helix</keyword>